<evidence type="ECO:0000313" key="3">
    <source>
        <dbReference type="Proteomes" id="UP001597079"/>
    </source>
</evidence>
<dbReference type="Pfam" id="PF13443">
    <property type="entry name" value="HTH_26"/>
    <property type="match status" value="1"/>
</dbReference>
<dbReference type="RefSeq" id="WP_377943503.1">
    <property type="nucleotide sequence ID" value="NZ_JBHUCX010000032.1"/>
</dbReference>
<gene>
    <name evidence="2" type="ORF">ACFSB2_13035</name>
</gene>
<comment type="caution">
    <text evidence="2">The sequence shown here is derived from an EMBL/GenBank/DDBJ whole genome shotgun (WGS) entry which is preliminary data.</text>
</comment>
<feature type="domain" description="HTH cro/C1-type" evidence="1">
    <location>
        <begin position="5"/>
        <end position="69"/>
    </location>
</feature>
<dbReference type="EMBL" id="JBHUCX010000032">
    <property type="protein sequence ID" value="MFD1675619.1"/>
    <property type="molecule type" value="Genomic_DNA"/>
</dbReference>
<keyword evidence="3" id="KW-1185">Reference proteome</keyword>
<dbReference type="SUPFAM" id="SSF47413">
    <property type="entry name" value="lambda repressor-like DNA-binding domains"/>
    <property type="match status" value="1"/>
</dbReference>
<evidence type="ECO:0000259" key="1">
    <source>
        <dbReference type="Pfam" id="PF13443"/>
    </source>
</evidence>
<sequence length="73" mass="8379">MIEWRLHLRMAERRLKIVDVCNITGLNQITVSKLYHGKDVKGVDMNTLEALCKGLELESITELMEYISDNASK</sequence>
<name>A0ABW4JI63_9BACL</name>
<protein>
    <submittedName>
        <fullName evidence="2">Helix-turn-helix domain-containing protein</fullName>
    </submittedName>
</protein>
<dbReference type="InterPro" id="IPR010982">
    <property type="entry name" value="Lambda_DNA-bd_dom_sf"/>
</dbReference>
<dbReference type="InterPro" id="IPR001387">
    <property type="entry name" value="Cro/C1-type_HTH"/>
</dbReference>
<dbReference type="Proteomes" id="UP001597079">
    <property type="component" value="Unassembled WGS sequence"/>
</dbReference>
<accession>A0ABW4JI63</accession>
<evidence type="ECO:0000313" key="2">
    <source>
        <dbReference type="EMBL" id="MFD1675619.1"/>
    </source>
</evidence>
<organism evidence="2 3">
    <name type="scientific">Alicyclobacillus fodiniaquatilis</name>
    <dbReference type="NCBI Taxonomy" id="1661150"/>
    <lineage>
        <taxon>Bacteria</taxon>
        <taxon>Bacillati</taxon>
        <taxon>Bacillota</taxon>
        <taxon>Bacilli</taxon>
        <taxon>Bacillales</taxon>
        <taxon>Alicyclobacillaceae</taxon>
        <taxon>Alicyclobacillus</taxon>
    </lineage>
</organism>
<proteinExistence type="predicted"/>
<reference evidence="3" key="1">
    <citation type="journal article" date="2019" name="Int. J. Syst. Evol. Microbiol.">
        <title>The Global Catalogue of Microorganisms (GCM) 10K type strain sequencing project: providing services to taxonomists for standard genome sequencing and annotation.</title>
        <authorList>
            <consortium name="The Broad Institute Genomics Platform"/>
            <consortium name="The Broad Institute Genome Sequencing Center for Infectious Disease"/>
            <person name="Wu L."/>
            <person name="Ma J."/>
        </authorList>
    </citation>
    <scope>NUCLEOTIDE SEQUENCE [LARGE SCALE GENOMIC DNA]</scope>
    <source>
        <strain evidence="3">CGMCC 1.12286</strain>
    </source>
</reference>
<dbReference type="Gene3D" id="1.10.260.40">
    <property type="entry name" value="lambda repressor-like DNA-binding domains"/>
    <property type="match status" value="1"/>
</dbReference>